<accession>A0A4P9XAP4</accession>
<protein>
    <recommendedName>
        <fullName evidence="10">intramembrane prenyl-peptidase Rce1</fullName>
        <ecNumber evidence="10">3.4.26.1</ecNumber>
    </recommendedName>
</protein>
<feature type="transmembrane region" description="Helical" evidence="11">
    <location>
        <begin position="204"/>
        <end position="227"/>
    </location>
</feature>
<evidence type="ECO:0000259" key="12">
    <source>
        <dbReference type="Pfam" id="PF02517"/>
    </source>
</evidence>
<evidence type="ECO:0000256" key="11">
    <source>
        <dbReference type="SAM" id="Phobius"/>
    </source>
</evidence>
<evidence type="ECO:0000256" key="4">
    <source>
        <dbReference type="ARBA" id="ARBA00022692"/>
    </source>
</evidence>
<organism evidence="13 14">
    <name type="scientific">Caulochytrium protostelioides</name>
    <dbReference type="NCBI Taxonomy" id="1555241"/>
    <lineage>
        <taxon>Eukaryota</taxon>
        <taxon>Fungi</taxon>
        <taxon>Fungi incertae sedis</taxon>
        <taxon>Chytridiomycota</taxon>
        <taxon>Chytridiomycota incertae sedis</taxon>
        <taxon>Chytridiomycetes</taxon>
        <taxon>Caulochytriales</taxon>
        <taxon>Caulochytriaceae</taxon>
        <taxon>Caulochytrium</taxon>
    </lineage>
</organism>
<evidence type="ECO:0000256" key="1">
    <source>
        <dbReference type="ARBA" id="ARBA00004477"/>
    </source>
</evidence>
<dbReference type="GO" id="GO:0004222">
    <property type="term" value="F:metalloendopeptidase activity"/>
    <property type="evidence" value="ECO:0007669"/>
    <property type="project" value="InterPro"/>
</dbReference>
<sequence>MPAIAPAHVLGALEGPLYCAVLTLLFVGSLYVFPGALSLNRNHPSVIWRRFMAVGVACVACPLFVYVQPHGHGASASTPFWAWISFRTDTLLPATVGPLLAFVLLFLGPLLLLALDDLLPFQADFPAAQVAAQFRSLIVWRDLVVGPIAEEIVFRACMTPLLWASGYARGTIVLIQPLFFGIAHLHQGYALYRQYGRTADAVRIAVRSMLFQFAYTTVFGWMATFVLLRTNSVWATIVVHAFCNAMGFPDADEVAEHPKRRMLVVVHVAGFVGFLRTVWTLTSPRLFRSIYWGYAAP</sequence>
<comment type="subcellular location">
    <subcellularLocation>
        <location evidence="1">Endoplasmic reticulum membrane</location>
        <topology evidence="1">Multi-pass membrane protein</topology>
    </subcellularLocation>
</comment>
<feature type="transmembrane region" description="Helical" evidence="11">
    <location>
        <begin position="51"/>
        <end position="71"/>
    </location>
</feature>
<evidence type="ECO:0000256" key="3">
    <source>
        <dbReference type="ARBA" id="ARBA00022670"/>
    </source>
</evidence>
<dbReference type="AlphaFoldDB" id="A0A4P9XAP4"/>
<comment type="similarity">
    <text evidence="2">Belongs to the peptidase U48 family.</text>
</comment>
<evidence type="ECO:0000256" key="9">
    <source>
        <dbReference type="ARBA" id="ARBA00047280"/>
    </source>
</evidence>
<feature type="transmembrane region" description="Helical" evidence="11">
    <location>
        <begin position="91"/>
        <end position="115"/>
    </location>
</feature>
<dbReference type="Proteomes" id="UP000274922">
    <property type="component" value="Unassembled WGS sequence"/>
</dbReference>
<dbReference type="PANTHER" id="PTHR13046">
    <property type="entry name" value="PROTEASE U48 CAAX PRENYL PROTEASE RCE1"/>
    <property type="match status" value="1"/>
</dbReference>
<reference evidence="14" key="1">
    <citation type="journal article" date="2018" name="Nat. Microbiol.">
        <title>Leveraging single-cell genomics to expand the fungal tree of life.</title>
        <authorList>
            <person name="Ahrendt S.R."/>
            <person name="Quandt C.A."/>
            <person name="Ciobanu D."/>
            <person name="Clum A."/>
            <person name="Salamov A."/>
            <person name="Andreopoulos B."/>
            <person name="Cheng J.F."/>
            <person name="Woyke T."/>
            <person name="Pelin A."/>
            <person name="Henrissat B."/>
            <person name="Reynolds N.K."/>
            <person name="Benny G.L."/>
            <person name="Smith M.E."/>
            <person name="James T.Y."/>
            <person name="Grigoriev I.V."/>
        </authorList>
    </citation>
    <scope>NUCLEOTIDE SEQUENCE [LARGE SCALE GENOMIC DNA]</scope>
    <source>
        <strain evidence="14">ATCC 52028</strain>
    </source>
</reference>
<evidence type="ECO:0000256" key="7">
    <source>
        <dbReference type="ARBA" id="ARBA00022989"/>
    </source>
</evidence>
<comment type="catalytic activity">
    <reaction evidence="9">
        <text>Hydrolyzes the peptide bond -P2-(S-farnesyl or geranylgeranyl)C-P1'-P2'-P3'-COOH where P1' and P2' are amino acids with aliphatic sidechains and P3' is any C-terminal residue.</text>
        <dbReference type="EC" id="3.4.26.1"/>
    </reaction>
</comment>
<feature type="transmembrane region" description="Helical" evidence="11">
    <location>
        <begin position="263"/>
        <end position="282"/>
    </location>
</feature>
<evidence type="ECO:0000256" key="2">
    <source>
        <dbReference type="ARBA" id="ARBA00006897"/>
    </source>
</evidence>
<proteinExistence type="inferred from homology"/>
<dbReference type="EC" id="3.4.26.1" evidence="10"/>
<dbReference type="InterPro" id="IPR003675">
    <property type="entry name" value="Rce1/LyrA-like_dom"/>
</dbReference>
<dbReference type="GO" id="GO:0005789">
    <property type="term" value="C:endoplasmic reticulum membrane"/>
    <property type="evidence" value="ECO:0007669"/>
    <property type="project" value="UniProtKB-SubCell"/>
</dbReference>
<keyword evidence="14" id="KW-1185">Reference proteome</keyword>
<evidence type="ECO:0000256" key="5">
    <source>
        <dbReference type="ARBA" id="ARBA00022801"/>
    </source>
</evidence>
<name>A0A4P9XAP4_9FUNG</name>
<feature type="transmembrane region" description="Helical" evidence="11">
    <location>
        <begin position="15"/>
        <end position="39"/>
    </location>
</feature>
<keyword evidence="6" id="KW-0256">Endoplasmic reticulum</keyword>
<dbReference type="OrthoDB" id="271604at2759"/>
<evidence type="ECO:0000256" key="8">
    <source>
        <dbReference type="ARBA" id="ARBA00023136"/>
    </source>
</evidence>
<evidence type="ECO:0000256" key="6">
    <source>
        <dbReference type="ARBA" id="ARBA00022824"/>
    </source>
</evidence>
<dbReference type="InterPro" id="IPR039731">
    <property type="entry name" value="Rce1"/>
</dbReference>
<dbReference type="PANTHER" id="PTHR13046:SF0">
    <property type="entry name" value="CAAX PRENYL PROTEASE 2"/>
    <property type="match status" value="1"/>
</dbReference>
<dbReference type="Pfam" id="PF02517">
    <property type="entry name" value="Rce1-like"/>
    <property type="match status" value="1"/>
</dbReference>
<evidence type="ECO:0000313" key="14">
    <source>
        <dbReference type="Proteomes" id="UP000274922"/>
    </source>
</evidence>
<gene>
    <name evidence="13" type="ORF">CXG81DRAFT_10787</name>
</gene>
<keyword evidence="3" id="KW-0645">Protease</keyword>
<keyword evidence="4 11" id="KW-0812">Transmembrane</keyword>
<keyword evidence="7 11" id="KW-1133">Transmembrane helix</keyword>
<evidence type="ECO:0000256" key="10">
    <source>
        <dbReference type="ARBA" id="ARBA00049729"/>
    </source>
</evidence>
<dbReference type="GO" id="GO:0071586">
    <property type="term" value="P:CAAX-box protein processing"/>
    <property type="evidence" value="ECO:0007669"/>
    <property type="project" value="InterPro"/>
</dbReference>
<keyword evidence="8 11" id="KW-0472">Membrane</keyword>
<dbReference type="EMBL" id="ML014144">
    <property type="protein sequence ID" value="RKP02412.1"/>
    <property type="molecule type" value="Genomic_DNA"/>
</dbReference>
<evidence type="ECO:0000313" key="13">
    <source>
        <dbReference type="EMBL" id="RKP02412.1"/>
    </source>
</evidence>
<feature type="domain" description="CAAX prenyl protease 2/Lysostaphin resistance protein A-like" evidence="12">
    <location>
        <begin position="137"/>
        <end position="246"/>
    </location>
</feature>
<dbReference type="STRING" id="1555241.A0A4P9XAP4"/>
<keyword evidence="5" id="KW-0378">Hydrolase</keyword>